<keyword evidence="2" id="KW-1185">Reference proteome</keyword>
<sequence>MAIGFFISLSKLMPLDHRLKNCNTCRCRSRAALLSLVGVAAADRHVWIQASRPPSRGYLLLIASVMSAPSGATYSLKPWDGPVAGIFYVSRVTMHRNDLSYVVLVWRIAGILCDRRGAAPFRCSV</sequence>
<dbReference type="EMBL" id="VSRR010103499">
    <property type="protein sequence ID" value="MPC95783.1"/>
    <property type="molecule type" value="Genomic_DNA"/>
</dbReference>
<accession>A0A5B7JMW9</accession>
<gene>
    <name evidence="1" type="ORF">E2C01_091009</name>
</gene>
<comment type="caution">
    <text evidence="1">The sequence shown here is derived from an EMBL/GenBank/DDBJ whole genome shotgun (WGS) entry which is preliminary data.</text>
</comment>
<evidence type="ECO:0000313" key="2">
    <source>
        <dbReference type="Proteomes" id="UP000324222"/>
    </source>
</evidence>
<name>A0A5B7JMW9_PORTR</name>
<proteinExistence type="predicted"/>
<protein>
    <submittedName>
        <fullName evidence="1">Uncharacterized protein</fullName>
    </submittedName>
</protein>
<dbReference type="AlphaFoldDB" id="A0A5B7JMW9"/>
<dbReference type="Proteomes" id="UP000324222">
    <property type="component" value="Unassembled WGS sequence"/>
</dbReference>
<organism evidence="1 2">
    <name type="scientific">Portunus trituberculatus</name>
    <name type="common">Swimming crab</name>
    <name type="synonym">Neptunus trituberculatus</name>
    <dbReference type="NCBI Taxonomy" id="210409"/>
    <lineage>
        <taxon>Eukaryota</taxon>
        <taxon>Metazoa</taxon>
        <taxon>Ecdysozoa</taxon>
        <taxon>Arthropoda</taxon>
        <taxon>Crustacea</taxon>
        <taxon>Multicrustacea</taxon>
        <taxon>Malacostraca</taxon>
        <taxon>Eumalacostraca</taxon>
        <taxon>Eucarida</taxon>
        <taxon>Decapoda</taxon>
        <taxon>Pleocyemata</taxon>
        <taxon>Brachyura</taxon>
        <taxon>Eubrachyura</taxon>
        <taxon>Portunoidea</taxon>
        <taxon>Portunidae</taxon>
        <taxon>Portuninae</taxon>
        <taxon>Portunus</taxon>
    </lineage>
</organism>
<evidence type="ECO:0000313" key="1">
    <source>
        <dbReference type="EMBL" id="MPC95783.1"/>
    </source>
</evidence>
<reference evidence="1 2" key="1">
    <citation type="submission" date="2019-05" db="EMBL/GenBank/DDBJ databases">
        <title>Another draft genome of Portunus trituberculatus and its Hox gene families provides insights of decapod evolution.</title>
        <authorList>
            <person name="Jeong J.-H."/>
            <person name="Song I."/>
            <person name="Kim S."/>
            <person name="Choi T."/>
            <person name="Kim D."/>
            <person name="Ryu S."/>
            <person name="Kim W."/>
        </authorList>
    </citation>
    <scope>NUCLEOTIDE SEQUENCE [LARGE SCALE GENOMIC DNA]</scope>
    <source>
        <tissue evidence="1">Muscle</tissue>
    </source>
</reference>